<dbReference type="KEGG" id="xap:XA3_13120"/>
<dbReference type="AlphaFoldDB" id="A0AAU9D8Z2"/>
<evidence type="ECO:0000259" key="1">
    <source>
        <dbReference type="Pfam" id="PF01243"/>
    </source>
</evidence>
<dbReference type="Proteomes" id="UP001321861">
    <property type="component" value="Chromosome"/>
</dbReference>
<dbReference type="Pfam" id="PF01243">
    <property type="entry name" value="PNPOx_N"/>
    <property type="match status" value="1"/>
</dbReference>
<feature type="domain" description="Pyridoxamine 5'-phosphate oxidase N-terminal" evidence="1">
    <location>
        <begin position="7"/>
        <end position="121"/>
    </location>
</feature>
<evidence type="ECO:0000313" key="2">
    <source>
        <dbReference type="EMBL" id="BDR58871.1"/>
    </source>
</evidence>
<keyword evidence="3" id="KW-1185">Reference proteome</keyword>
<dbReference type="EMBL" id="AP026802">
    <property type="protein sequence ID" value="BDR58871.1"/>
    <property type="molecule type" value="Genomic_DNA"/>
</dbReference>
<dbReference type="RefSeq" id="WP_317634699.1">
    <property type="nucleotide sequence ID" value="NZ_AP026802.1"/>
</dbReference>
<organism evidence="2 3">
    <name type="scientific">Xylocopilactobacillus apicola</name>
    <dbReference type="NCBI Taxonomy" id="2932184"/>
    <lineage>
        <taxon>Bacteria</taxon>
        <taxon>Bacillati</taxon>
        <taxon>Bacillota</taxon>
        <taxon>Bacilli</taxon>
        <taxon>Lactobacillales</taxon>
        <taxon>Lactobacillaceae</taxon>
        <taxon>Xylocopilactobacillus</taxon>
    </lineage>
</organism>
<evidence type="ECO:0000313" key="3">
    <source>
        <dbReference type="Proteomes" id="UP001321861"/>
    </source>
</evidence>
<gene>
    <name evidence="2" type="ORF">XA3_13120</name>
</gene>
<protein>
    <submittedName>
        <fullName evidence="2">Sugar ABC transporter substrate-binding protein</fullName>
    </submittedName>
</protein>
<sequence length="132" mass="14758">MNKLTSDMKEMLKNQLSFLSTTDGDNNPQIGPKGSMRILDDQHLLYDEHTGKQAWKNVQTNPKVAVAVVDHDAYKGFRFEGIAEIHQDDQIFKDAEEFAAGNHLPHPVAAVVIKIERIFYLDAGPKAGEPVE</sequence>
<dbReference type="PANTHER" id="PTHR40660">
    <property type="entry name" value="5'-PHOSPHATE OXIDASE PUTATIVE DOMAIN-CONTAINING PROTEIN-RELATED"/>
    <property type="match status" value="1"/>
</dbReference>
<name>A0AAU9D8Z2_9LACO</name>
<dbReference type="Gene3D" id="2.30.110.10">
    <property type="entry name" value="Electron Transport, Fmn-binding Protein, Chain A"/>
    <property type="match status" value="1"/>
</dbReference>
<dbReference type="SUPFAM" id="SSF50475">
    <property type="entry name" value="FMN-binding split barrel"/>
    <property type="match status" value="1"/>
</dbReference>
<proteinExistence type="predicted"/>
<dbReference type="PANTHER" id="PTHR40660:SF1">
    <property type="entry name" value="5'-PHOSPHATE OXIDASE PUTATIVE DOMAIN-CONTAINING PROTEIN-RELATED"/>
    <property type="match status" value="1"/>
</dbReference>
<dbReference type="InterPro" id="IPR011576">
    <property type="entry name" value="Pyridox_Oxase_N"/>
</dbReference>
<accession>A0AAU9D8Z2</accession>
<reference evidence="2 3" key="1">
    <citation type="journal article" date="2023" name="Microbiol. Spectr.">
        <title>Symbiosis of Carpenter Bees with Uncharacterized Lactic Acid Bacteria Showing NAD Auxotrophy.</title>
        <authorList>
            <person name="Kawasaki S."/>
            <person name="Ozawa K."/>
            <person name="Mori T."/>
            <person name="Yamamoto A."/>
            <person name="Ito M."/>
            <person name="Ohkuma M."/>
            <person name="Sakamoto M."/>
            <person name="Matsutani M."/>
        </authorList>
    </citation>
    <scope>NUCLEOTIDE SEQUENCE [LARGE SCALE GENOMIC DNA]</scope>
    <source>
        <strain evidence="2 3">XA3</strain>
    </source>
</reference>
<dbReference type="InterPro" id="IPR012349">
    <property type="entry name" value="Split_barrel_FMN-bd"/>
</dbReference>